<name>A0A1I0QZP6_9BACT</name>
<dbReference type="STRING" id="29529.SAMN04488122_1885"/>
<accession>A0A1I0QZP6</accession>
<dbReference type="PANTHER" id="PTHR36540">
    <property type="entry name" value="PYRIMIDINE/PURINE NUCLEOSIDE PHOSPHORYLASE"/>
    <property type="match status" value="1"/>
</dbReference>
<keyword evidence="1" id="KW-0328">Glycosyltransferase</keyword>
<evidence type="ECO:0000313" key="3">
    <source>
        <dbReference type="EMBL" id="SEW32635.1"/>
    </source>
</evidence>
<evidence type="ECO:0000256" key="1">
    <source>
        <dbReference type="ARBA" id="ARBA00022676"/>
    </source>
</evidence>
<dbReference type="InterPro" id="IPR009664">
    <property type="entry name" value="Ppnp"/>
</dbReference>
<dbReference type="Pfam" id="PF06865">
    <property type="entry name" value="Ppnp"/>
    <property type="match status" value="1"/>
</dbReference>
<dbReference type="OrthoDB" id="9793848at2"/>
<evidence type="ECO:0000256" key="2">
    <source>
        <dbReference type="ARBA" id="ARBA00022679"/>
    </source>
</evidence>
<dbReference type="Gene3D" id="2.60.120.10">
    <property type="entry name" value="Jelly Rolls"/>
    <property type="match status" value="1"/>
</dbReference>
<reference evidence="4" key="1">
    <citation type="submission" date="2016-10" db="EMBL/GenBank/DDBJ databases">
        <authorList>
            <person name="Varghese N."/>
            <person name="Submissions S."/>
        </authorList>
    </citation>
    <scope>NUCLEOTIDE SEQUENCE [LARGE SCALE GENOMIC DNA]</scope>
    <source>
        <strain evidence="4">DSM 3695</strain>
    </source>
</reference>
<sequence>MSTLNSTVAHNSYFEGKVQSLVLSTEKGPATVGVMKKGDYRFSTSVTEHMVIISGSLTVKLPEGDWKTYQQQESFDVAAGVAFDVSCTEDVAYICYYGA</sequence>
<dbReference type="AlphaFoldDB" id="A0A1I0QZP6"/>
<keyword evidence="4" id="KW-1185">Reference proteome</keyword>
<dbReference type="GO" id="GO:0016154">
    <property type="term" value="F:pyrimidine-nucleoside phosphorylase activity"/>
    <property type="evidence" value="ECO:0007669"/>
    <property type="project" value="TreeGrafter"/>
</dbReference>
<dbReference type="EMBL" id="FOJG01000001">
    <property type="protein sequence ID" value="SEW32635.1"/>
    <property type="molecule type" value="Genomic_DNA"/>
</dbReference>
<dbReference type="GO" id="GO:0004731">
    <property type="term" value="F:purine-nucleoside phosphorylase activity"/>
    <property type="evidence" value="ECO:0007669"/>
    <property type="project" value="TreeGrafter"/>
</dbReference>
<dbReference type="InterPro" id="IPR011051">
    <property type="entry name" value="RmlC_Cupin_sf"/>
</dbReference>
<gene>
    <name evidence="3" type="ORF">SAMN04488122_1885</name>
</gene>
<dbReference type="RefSeq" id="WP_089893565.1">
    <property type="nucleotide sequence ID" value="NZ_FOJG01000001.1"/>
</dbReference>
<organism evidence="3 4">
    <name type="scientific">Chitinophaga arvensicola</name>
    <dbReference type="NCBI Taxonomy" id="29529"/>
    <lineage>
        <taxon>Bacteria</taxon>
        <taxon>Pseudomonadati</taxon>
        <taxon>Bacteroidota</taxon>
        <taxon>Chitinophagia</taxon>
        <taxon>Chitinophagales</taxon>
        <taxon>Chitinophagaceae</taxon>
        <taxon>Chitinophaga</taxon>
    </lineage>
</organism>
<dbReference type="GO" id="GO:0005829">
    <property type="term" value="C:cytosol"/>
    <property type="evidence" value="ECO:0007669"/>
    <property type="project" value="TreeGrafter"/>
</dbReference>
<proteinExistence type="predicted"/>
<dbReference type="Proteomes" id="UP000199310">
    <property type="component" value="Unassembled WGS sequence"/>
</dbReference>
<evidence type="ECO:0000313" key="4">
    <source>
        <dbReference type="Proteomes" id="UP000199310"/>
    </source>
</evidence>
<keyword evidence="2" id="KW-0808">Transferase</keyword>
<protein>
    <submittedName>
        <fullName evidence="3">Uncharacterized protein</fullName>
    </submittedName>
</protein>
<dbReference type="InterPro" id="IPR014710">
    <property type="entry name" value="RmlC-like_jellyroll"/>
</dbReference>
<dbReference type="PANTHER" id="PTHR36540:SF1">
    <property type="entry name" value="PYRIMIDINE_PURINE NUCLEOSIDE PHOSPHORYLASE"/>
    <property type="match status" value="1"/>
</dbReference>
<dbReference type="SUPFAM" id="SSF51182">
    <property type="entry name" value="RmlC-like cupins"/>
    <property type="match status" value="1"/>
</dbReference>